<dbReference type="OrthoDB" id="2013942at2759"/>
<evidence type="ECO:0000313" key="5">
    <source>
        <dbReference type="Proteomes" id="UP000825935"/>
    </source>
</evidence>
<dbReference type="AlphaFoldDB" id="A0A8T2TKN4"/>
<keyword evidence="5" id="KW-1185">Reference proteome</keyword>
<accession>A0A8T2TKN4</accession>
<evidence type="ECO:0000256" key="3">
    <source>
        <dbReference type="SAM" id="SignalP"/>
    </source>
</evidence>
<name>A0A8T2TKN4_CERRI</name>
<organism evidence="4 5">
    <name type="scientific">Ceratopteris richardii</name>
    <name type="common">Triangle waterfern</name>
    <dbReference type="NCBI Taxonomy" id="49495"/>
    <lineage>
        <taxon>Eukaryota</taxon>
        <taxon>Viridiplantae</taxon>
        <taxon>Streptophyta</taxon>
        <taxon>Embryophyta</taxon>
        <taxon>Tracheophyta</taxon>
        <taxon>Polypodiopsida</taxon>
        <taxon>Polypodiidae</taxon>
        <taxon>Polypodiales</taxon>
        <taxon>Pteridineae</taxon>
        <taxon>Pteridaceae</taxon>
        <taxon>Parkerioideae</taxon>
        <taxon>Ceratopteris</taxon>
    </lineage>
</organism>
<dbReference type="Pfam" id="PF04885">
    <property type="entry name" value="Stig1"/>
    <property type="match status" value="1"/>
</dbReference>
<feature type="signal peptide" evidence="3">
    <location>
        <begin position="1"/>
        <end position="18"/>
    </location>
</feature>
<dbReference type="OMA" id="CCSSTCV"/>
<feature type="chain" id="PRO_5035835758" evidence="3">
    <location>
        <begin position="19"/>
        <end position="141"/>
    </location>
</feature>
<sequence>MASFALLIILLLQEIVTSETFFKRSDGLHFEVVRASTDATAGRRHALKKKLSVPVVRRDMGCIAEPQLCSTHKHEKCCRGRCRNVHNDAMNCGACGRFCPQGYAYCAGSCVDLSRDHGNCGKCGNVCPSGLTCQRGLCGYD</sequence>
<proteinExistence type="inferred from homology"/>
<dbReference type="EMBL" id="CM035417">
    <property type="protein sequence ID" value="KAH7423897.1"/>
    <property type="molecule type" value="Genomic_DNA"/>
</dbReference>
<comment type="caution">
    <text evidence="4">The sequence shown here is derived from an EMBL/GenBank/DDBJ whole genome shotgun (WGS) entry which is preliminary data.</text>
</comment>
<evidence type="ECO:0000256" key="2">
    <source>
        <dbReference type="ARBA" id="ARBA00022729"/>
    </source>
</evidence>
<comment type="similarity">
    <text evidence="1">Belongs to the STIG1 family.</text>
</comment>
<reference evidence="4" key="1">
    <citation type="submission" date="2021-08" db="EMBL/GenBank/DDBJ databases">
        <title>WGS assembly of Ceratopteris richardii.</title>
        <authorList>
            <person name="Marchant D.B."/>
            <person name="Chen G."/>
            <person name="Jenkins J."/>
            <person name="Shu S."/>
            <person name="Leebens-Mack J."/>
            <person name="Grimwood J."/>
            <person name="Schmutz J."/>
            <person name="Soltis P."/>
            <person name="Soltis D."/>
            <person name="Chen Z.-H."/>
        </authorList>
    </citation>
    <scope>NUCLEOTIDE SEQUENCE</scope>
    <source>
        <strain evidence="4">Whitten #5841</strain>
        <tissue evidence="4">Leaf</tissue>
    </source>
</reference>
<dbReference type="InterPro" id="IPR006969">
    <property type="entry name" value="Stig-like"/>
</dbReference>
<dbReference type="PANTHER" id="PTHR33227">
    <property type="entry name" value="STIGMA-SPECIFIC STIG1-LIKE PROTEIN 3"/>
    <property type="match status" value="1"/>
</dbReference>
<gene>
    <name evidence="4" type="ORF">KP509_12G079700</name>
</gene>
<feature type="non-terminal residue" evidence="4">
    <location>
        <position position="141"/>
    </location>
</feature>
<dbReference type="PANTHER" id="PTHR33227:SF48">
    <property type="entry name" value="STIGMA-SPECIFIC STIG1-LIKE PROTEIN 4"/>
    <property type="match status" value="1"/>
</dbReference>
<evidence type="ECO:0000313" key="4">
    <source>
        <dbReference type="EMBL" id="KAH7423897.1"/>
    </source>
</evidence>
<keyword evidence="2 3" id="KW-0732">Signal</keyword>
<evidence type="ECO:0000256" key="1">
    <source>
        <dbReference type="ARBA" id="ARBA00006010"/>
    </source>
</evidence>
<protein>
    <submittedName>
        <fullName evidence="4">Uncharacterized protein</fullName>
    </submittedName>
</protein>
<dbReference type="Proteomes" id="UP000825935">
    <property type="component" value="Chromosome 12"/>
</dbReference>